<keyword evidence="5" id="KW-0521">NADP</keyword>
<keyword evidence="4" id="KW-0274">FAD</keyword>
<evidence type="ECO:0000313" key="8">
    <source>
        <dbReference type="EMBL" id="ANB75896.1"/>
    </source>
</evidence>
<protein>
    <submittedName>
        <fullName evidence="8">Cyclopentanone 1,2-monooxygenase</fullName>
    </submittedName>
</protein>
<dbReference type="Gene3D" id="3.50.50.60">
    <property type="entry name" value="FAD/NAD(P)-binding domain"/>
    <property type="match status" value="3"/>
</dbReference>
<dbReference type="PRINTS" id="PR00370">
    <property type="entry name" value="FMOXYGENASE"/>
</dbReference>
<comment type="similarity">
    <text evidence="2">Belongs to the FAD-binding monooxygenase family.</text>
</comment>
<dbReference type="PANTHER" id="PTHR43098">
    <property type="entry name" value="L-ORNITHINE N(5)-MONOOXYGENASE-RELATED"/>
    <property type="match status" value="1"/>
</dbReference>
<dbReference type="InterPro" id="IPR036188">
    <property type="entry name" value="FAD/NAD-bd_sf"/>
</dbReference>
<evidence type="ECO:0000256" key="3">
    <source>
        <dbReference type="ARBA" id="ARBA00022630"/>
    </source>
</evidence>
<dbReference type="RefSeq" id="WP_063499160.1">
    <property type="nucleotide sequence ID" value="NZ_CP014579.1"/>
</dbReference>
<gene>
    <name evidence="8" type="ORF">AYM40_26730</name>
</gene>
<evidence type="ECO:0000256" key="4">
    <source>
        <dbReference type="ARBA" id="ARBA00022827"/>
    </source>
</evidence>
<dbReference type="KEGG" id="buz:AYM40_26730"/>
<dbReference type="InterPro" id="IPR000960">
    <property type="entry name" value="Flavin_mOase"/>
</dbReference>
<proteinExistence type="inferred from homology"/>
<organism evidence="8 9">
    <name type="scientific">Paraburkholderia phytofirmans OLGA172</name>
    <dbReference type="NCBI Taxonomy" id="1417228"/>
    <lineage>
        <taxon>Bacteria</taxon>
        <taxon>Pseudomonadati</taxon>
        <taxon>Pseudomonadota</taxon>
        <taxon>Betaproteobacteria</taxon>
        <taxon>Burkholderiales</taxon>
        <taxon>Burkholderiaceae</taxon>
        <taxon>Paraburkholderia</taxon>
    </lineage>
</organism>
<dbReference type="STRING" id="1804984.AYM40_26730"/>
<dbReference type="AlphaFoldDB" id="A0A160FSZ8"/>
<dbReference type="GO" id="GO:0050660">
    <property type="term" value="F:flavin adenine dinucleotide binding"/>
    <property type="evidence" value="ECO:0007669"/>
    <property type="project" value="InterPro"/>
</dbReference>
<dbReference type="InterPro" id="IPR050775">
    <property type="entry name" value="FAD-binding_Monooxygenases"/>
</dbReference>
<dbReference type="InterPro" id="IPR020946">
    <property type="entry name" value="Flavin_mOase-like"/>
</dbReference>
<name>A0A160FSZ8_9BURK</name>
<evidence type="ECO:0000256" key="1">
    <source>
        <dbReference type="ARBA" id="ARBA00001974"/>
    </source>
</evidence>
<dbReference type="GO" id="GO:0050661">
    <property type="term" value="F:NADP binding"/>
    <property type="evidence" value="ECO:0007669"/>
    <property type="project" value="InterPro"/>
</dbReference>
<evidence type="ECO:0000313" key="9">
    <source>
        <dbReference type="Proteomes" id="UP000076852"/>
    </source>
</evidence>
<evidence type="ECO:0000256" key="7">
    <source>
        <dbReference type="ARBA" id="ARBA00023033"/>
    </source>
</evidence>
<keyword evidence="6" id="KW-0560">Oxidoreductase</keyword>
<keyword evidence="7 8" id="KW-0503">Monooxygenase</keyword>
<dbReference type="SUPFAM" id="SSF51905">
    <property type="entry name" value="FAD/NAD(P)-binding domain"/>
    <property type="match status" value="2"/>
</dbReference>
<dbReference type="Proteomes" id="UP000076852">
    <property type="component" value="Chromosome 2"/>
</dbReference>
<reference evidence="8 9" key="1">
    <citation type="journal article" date="2016" name="Gene">
        <title>PacBio SMRT assembly of a complex multi-replicon genome reveals chlorocatechol degradative operon in a region of genome plasticity.</title>
        <authorList>
            <person name="Ricker N."/>
            <person name="Shen S.Y."/>
            <person name="Goordial J."/>
            <person name="Jin S."/>
            <person name="Fulthorpe R.R."/>
        </authorList>
    </citation>
    <scope>NUCLEOTIDE SEQUENCE [LARGE SCALE GENOMIC DNA]</scope>
    <source>
        <strain evidence="8 9">OLGA172</strain>
    </source>
</reference>
<dbReference type="Pfam" id="PF00743">
    <property type="entry name" value="FMO-like"/>
    <property type="match status" value="1"/>
</dbReference>
<keyword evidence="3" id="KW-0285">Flavoprotein</keyword>
<dbReference type="EMBL" id="CP014579">
    <property type="protein sequence ID" value="ANB75896.1"/>
    <property type="molecule type" value="Genomic_DNA"/>
</dbReference>
<evidence type="ECO:0000256" key="6">
    <source>
        <dbReference type="ARBA" id="ARBA00023002"/>
    </source>
</evidence>
<evidence type="ECO:0000256" key="2">
    <source>
        <dbReference type="ARBA" id="ARBA00010139"/>
    </source>
</evidence>
<dbReference type="GO" id="GO:0004499">
    <property type="term" value="F:N,N-dimethylaniline monooxygenase activity"/>
    <property type="evidence" value="ECO:0007669"/>
    <property type="project" value="InterPro"/>
</dbReference>
<dbReference type="PANTHER" id="PTHR43098:SF3">
    <property type="entry name" value="L-ORNITHINE N(5)-MONOOXYGENASE-RELATED"/>
    <property type="match status" value="1"/>
</dbReference>
<keyword evidence="9" id="KW-1185">Reference proteome</keyword>
<evidence type="ECO:0000256" key="5">
    <source>
        <dbReference type="ARBA" id="ARBA00022857"/>
    </source>
</evidence>
<dbReference type="OrthoDB" id="9766402at2"/>
<accession>A0A160FSZ8</accession>
<comment type="cofactor">
    <cofactor evidence="1">
        <name>FAD</name>
        <dbReference type="ChEBI" id="CHEBI:57692"/>
    </cofactor>
</comment>
<sequence>MTKSDAGQQSRSEKVEELDVLVVGAGFAGLYQLDRLRSLGFNVKIFEAGAEIGGVWYWNCYPGARVDSQGAIYQFSREDLWSDWSYDELYPSREQVRGYFQHVDKKLGLSRDIRFNTRVRSAEFDEKARQWIVRANENVVVRARFVVVCAGFAAKPSVPAIEGLQSFAGPCHHTARWPQHGIDMAGKRVGVVGTGASGVQVVQEAASVVSKLTVFQRTPNFALPMRQRQLDPEAKQKEKALYASRLEMRSKTFAGFDFNFLEQSALDMSPEERHAIYEKLWEKGGFAPALATFQDVLLSEEANLTAYQFWRDKVRARIVDPVVAEKLAPTNPPHPFGAKRPSLEQTYYDVFNQDNVELVDLKQSPIISVTPSGIKTSDGEHELDVIVLATGFDAVTGGLTSMDIKGVRGETLKEKWADGVTAHLGTATSGFPNLLFIYGPHSPATFCNGPTCAELQGEWIAKCLDDMRRRGVSRIESTPAADDAWATHVDELVSGTLFPRADSWYLGANIPGKKRQMLAYPGGVPMFLQKCNESAERGYEGFVLS</sequence>